<keyword evidence="9" id="KW-1133">Transmembrane helix</keyword>
<comment type="similarity">
    <text evidence="4 14">Belongs to the NAC-beta family.</text>
</comment>
<dbReference type="Gene3D" id="2.20.70.30">
    <property type="entry name" value="Nascent polypeptide-associated complex domain"/>
    <property type="match status" value="1"/>
</dbReference>
<keyword evidence="8 13" id="KW-0274">FAD</keyword>
<evidence type="ECO:0000313" key="17">
    <source>
        <dbReference type="EMBL" id="KAG6393421.1"/>
    </source>
</evidence>
<keyword evidence="18" id="KW-1185">Reference proteome</keyword>
<organism evidence="17">
    <name type="scientific">Salvia splendens</name>
    <name type="common">Scarlet sage</name>
    <dbReference type="NCBI Taxonomy" id="180675"/>
    <lineage>
        <taxon>Eukaryota</taxon>
        <taxon>Viridiplantae</taxon>
        <taxon>Streptophyta</taxon>
        <taxon>Embryophyta</taxon>
        <taxon>Tracheophyta</taxon>
        <taxon>Spermatophyta</taxon>
        <taxon>Magnoliopsida</taxon>
        <taxon>eudicotyledons</taxon>
        <taxon>Gunneridae</taxon>
        <taxon>Pentapetalae</taxon>
        <taxon>asterids</taxon>
        <taxon>lamiids</taxon>
        <taxon>Lamiales</taxon>
        <taxon>Lamiaceae</taxon>
        <taxon>Nepetoideae</taxon>
        <taxon>Mentheae</taxon>
        <taxon>Salviinae</taxon>
        <taxon>Salvia</taxon>
        <taxon>Salvia subgen. Calosphace</taxon>
        <taxon>core Calosphace</taxon>
    </lineage>
</organism>
<dbReference type="InterPro" id="IPR000172">
    <property type="entry name" value="GMC_OxRdtase_N"/>
</dbReference>
<feature type="binding site" evidence="13">
    <location>
        <begin position="232"/>
        <end position="247"/>
    </location>
    <ligand>
        <name>FAD</name>
        <dbReference type="ChEBI" id="CHEBI:57692"/>
    </ligand>
</feature>
<evidence type="ECO:0000256" key="6">
    <source>
        <dbReference type="ARBA" id="ARBA00022630"/>
    </source>
</evidence>
<comment type="function">
    <text evidence="2">Long-chain fatty alcohol oxidase involved in the omega-oxidation pathway of lipid degradation.</text>
</comment>
<gene>
    <name evidence="17" type="ORF">SASPL_147662</name>
</gene>
<dbReference type="Pfam" id="PF01849">
    <property type="entry name" value="NAC"/>
    <property type="match status" value="1"/>
</dbReference>
<reference evidence="17" key="2">
    <citation type="submission" date="2020-08" db="EMBL/GenBank/DDBJ databases">
        <title>Plant Genome Project.</title>
        <authorList>
            <person name="Zhang R.-G."/>
        </authorList>
    </citation>
    <scope>NUCLEOTIDE SEQUENCE</scope>
    <source>
        <strain evidence="17">Huo1</strain>
        <tissue evidence="17">Leaf</tissue>
    </source>
</reference>
<evidence type="ECO:0000256" key="15">
    <source>
        <dbReference type="SAM" id="MobiDB-lite"/>
    </source>
</evidence>
<dbReference type="FunFam" id="2.20.70.30:FF:000001">
    <property type="entry name" value="Transcription factor BTF3 homolog"/>
    <property type="match status" value="1"/>
</dbReference>
<dbReference type="Pfam" id="PF00890">
    <property type="entry name" value="FAD_binding_2"/>
    <property type="match status" value="1"/>
</dbReference>
<evidence type="ECO:0000256" key="1">
    <source>
        <dbReference type="ARBA" id="ARBA00000920"/>
    </source>
</evidence>
<dbReference type="PANTHER" id="PTHR46056:SF10">
    <property type="entry name" value="LONG-CHAIN-ALCOHOL OXIDASE FAO3"/>
    <property type="match status" value="1"/>
</dbReference>
<evidence type="ECO:0000256" key="10">
    <source>
        <dbReference type="ARBA" id="ARBA00023002"/>
    </source>
</evidence>
<dbReference type="AlphaFoldDB" id="A0A8X8WG79"/>
<reference evidence="17" key="1">
    <citation type="submission" date="2018-01" db="EMBL/GenBank/DDBJ databases">
        <authorList>
            <person name="Mao J.F."/>
        </authorList>
    </citation>
    <scope>NUCLEOTIDE SEQUENCE</scope>
    <source>
        <strain evidence="17">Huo1</strain>
        <tissue evidence="17">Leaf</tissue>
    </source>
</reference>
<feature type="domain" description="NAC-A/B" evidence="16">
    <location>
        <begin position="750"/>
        <end position="814"/>
    </location>
</feature>
<keyword evidence="14" id="KW-0804">Transcription</keyword>
<keyword evidence="11" id="KW-0472">Membrane</keyword>
<dbReference type="Pfam" id="PF05199">
    <property type="entry name" value="GMC_oxred_C"/>
    <property type="match status" value="1"/>
</dbReference>
<dbReference type="InterPro" id="IPR036188">
    <property type="entry name" value="FAD/NAD-bd_sf"/>
</dbReference>
<dbReference type="CDD" id="cd22055">
    <property type="entry name" value="NAC_BTF3"/>
    <property type="match status" value="1"/>
</dbReference>
<dbReference type="GO" id="GO:0016020">
    <property type="term" value="C:membrane"/>
    <property type="evidence" value="ECO:0007669"/>
    <property type="project" value="UniProtKB-SubCell"/>
</dbReference>
<evidence type="ECO:0000256" key="4">
    <source>
        <dbReference type="ARBA" id="ARBA00005296"/>
    </source>
</evidence>
<evidence type="ECO:0000256" key="7">
    <source>
        <dbReference type="ARBA" id="ARBA00022692"/>
    </source>
</evidence>
<evidence type="ECO:0000256" key="8">
    <source>
        <dbReference type="ARBA" id="ARBA00022827"/>
    </source>
</evidence>
<dbReference type="PANTHER" id="PTHR46056">
    <property type="entry name" value="LONG-CHAIN-ALCOHOL OXIDASE"/>
    <property type="match status" value="1"/>
</dbReference>
<dbReference type="Pfam" id="PF00732">
    <property type="entry name" value="GMC_oxred_N"/>
    <property type="match status" value="1"/>
</dbReference>
<dbReference type="PIRSF" id="PIRSF028937">
    <property type="entry name" value="Lg_Ch_AO"/>
    <property type="match status" value="1"/>
</dbReference>
<dbReference type="PRINTS" id="PR00411">
    <property type="entry name" value="PNDRDTASEI"/>
</dbReference>
<keyword evidence="6" id="KW-0285">Flavoprotein</keyword>
<name>A0A8X8WG79_SALSN</name>
<evidence type="ECO:0000256" key="2">
    <source>
        <dbReference type="ARBA" id="ARBA00003842"/>
    </source>
</evidence>
<dbReference type="InterPro" id="IPR038187">
    <property type="entry name" value="NAC_A/B_dom_sf"/>
</dbReference>
<dbReference type="InterPro" id="IPR003953">
    <property type="entry name" value="FAD-dep_OxRdtase_2_FAD-bd"/>
</dbReference>
<feature type="active site" description="Proton acceptor" evidence="12">
    <location>
        <position position="675"/>
    </location>
</feature>
<keyword evidence="7" id="KW-0812">Transmembrane</keyword>
<evidence type="ECO:0000256" key="5">
    <source>
        <dbReference type="ARBA" id="ARBA00010790"/>
    </source>
</evidence>
<comment type="subcellular location">
    <subcellularLocation>
        <location evidence="3">Membrane</location>
    </subcellularLocation>
</comment>
<dbReference type="InterPro" id="IPR012400">
    <property type="entry name" value="Long_Oxdase"/>
</dbReference>
<dbReference type="InterPro" id="IPR002715">
    <property type="entry name" value="Nas_poly-pep-assoc_cplx_dom"/>
</dbReference>
<dbReference type="EMBL" id="PNBA02000018">
    <property type="protein sequence ID" value="KAG6393421.1"/>
    <property type="molecule type" value="Genomic_DNA"/>
</dbReference>
<dbReference type="SUPFAM" id="SSF51905">
    <property type="entry name" value="FAD/NAD(P)-binding domain"/>
    <property type="match status" value="1"/>
</dbReference>
<accession>A0A8X8WG79</accession>
<comment type="similarity">
    <text evidence="5">Belongs to the GMC oxidoreductase family.</text>
</comment>
<dbReference type="GO" id="GO:0050660">
    <property type="term" value="F:flavin adenine dinucleotide binding"/>
    <property type="evidence" value="ECO:0007669"/>
    <property type="project" value="InterPro"/>
</dbReference>
<dbReference type="InterPro" id="IPR007867">
    <property type="entry name" value="GMC_OxRtase_C"/>
</dbReference>
<protein>
    <recommendedName>
        <fullName evidence="14">Nascent polypeptide-associated complex subunit beta</fullName>
    </recommendedName>
</protein>
<dbReference type="GO" id="GO:0046577">
    <property type="term" value="F:long-chain-alcohol oxidase activity"/>
    <property type="evidence" value="ECO:0007669"/>
    <property type="project" value="UniProtKB-EC"/>
</dbReference>
<dbReference type="SMART" id="SM01407">
    <property type="entry name" value="NAC"/>
    <property type="match status" value="1"/>
</dbReference>
<dbReference type="Proteomes" id="UP000298416">
    <property type="component" value="Unassembled WGS sequence"/>
</dbReference>
<evidence type="ECO:0000256" key="11">
    <source>
        <dbReference type="ARBA" id="ARBA00023136"/>
    </source>
</evidence>
<evidence type="ECO:0000256" key="13">
    <source>
        <dbReference type="PIRSR" id="PIRSR028937-2"/>
    </source>
</evidence>
<feature type="compositionally biased region" description="Low complexity" evidence="15">
    <location>
        <begin position="857"/>
        <end position="876"/>
    </location>
</feature>
<comment type="subunit">
    <text evidence="14">Part of the nascent polypeptide-associated complex (NAC).</text>
</comment>
<dbReference type="PROSITE" id="PS51151">
    <property type="entry name" value="NAC_AB"/>
    <property type="match status" value="1"/>
</dbReference>
<evidence type="ECO:0000313" key="18">
    <source>
        <dbReference type="Proteomes" id="UP000298416"/>
    </source>
</evidence>
<keyword evidence="10" id="KW-0560">Oxidoreductase</keyword>
<evidence type="ECO:0000259" key="16">
    <source>
        <dbReference type="PROSITE" id="PS51151"/>
    </source>
</evidence>
<evidence type="ECO:0000256" key="12">
    <source>
        <dbReference type="PIRSR" id="PIRSR028937-1"/>
    </source>
</evidence>
<evidence type="ECO:0000256" key="14">
    <source>
        <dbReference type="RuleBase" id="RU361272"/>
    </source>
</evidence>
<keyword evidence="14" id="KW-0805">Transcription regulation</keyword>
<dbReference type="Gene3D" id="3.50.50.60">
    <property type="entry name" value="FAD/NAD(P)-binding domain"/>
    <property type="match status" value="2"/>
</dbReference>
<evidence type="ECO:0000256" key="3">
    <source>
        <dbReference type="ARBA" id="ARBA00004370"/>
    </source>
</evidence>
<sequence length="876" mass="95551">MDRKGHPTLRGGRRETKYSHGYPPSELEALASISEAFIPAISYQDYTKGDSPSKAVASFYQSSASRYPVPDEVAEVVAKRGFFETRILVRGLLKILSTRIGTLLMCGSLSVGSEWPYLKKFSEISLEKREKVVQKWLQHCFITPLRLAFVFLKFMVLLVFYSQVGEDSRNPAWKAIGYEVDEDEKSSTFFPEERPLEKGIIETRDETDFSFPSSVAEKGLKVTADKVCKIECDVVIVGSGCGGGVAAANLASKGFKVVVLEKGNYYTSRDYSALEGPSMKELYESGGVLASLDGNVMLLAGSTVGGGSAVNWSASIKTPKSVLDEWSDLPLFASSDYSDAMERVCERIGVTEDCDRESFQNQILRRGCEKLGLKADRVPRNSPSGHYCGSCCYGCIRGEKRGTDTTWLVDAVNAGAVIVSGCEAERFLMEDRDGSTRKRCIGVIARSTNEEMRRKILIEARVTISACGALLTPPLLIASGLRNPNIGRNLHLHPVLMAWGYFPETESDLEGKINEGGIITSLHKVIDDDNNNDNNVPNVRAIIESPILGPGSFAALRPWKSGAEAKEDLLKYSRTAHLFSMIRDKGTGEVTRPGRISYKMDNSEDKENMRAGLRRALRILVAAGATEVGTHQSDGQRMRCGGVSEGEVEGFLERVVAGEGPKSMVKNWTTYCSAHQMGSCRMGVDEREGGVDGNGESWEAEGLFVCDASVLPGALGVNPMITIQSTAYCISNGIAERFKIKKKSVHKTTTTDDKRLQSTLKRIGVNAIPAIEEVNIFKEDVVIQFVNPKVQASVAANTWVVSGTPQNKKLQDILPQIINQLGPDNLENLKKLAEQFQKQAPGAGSGAAEDDDDDVPELVAGETFEAAAEEGQTQTS</sequence>
<comment type="catalytic activity">
    <reaction evidence="1">
        <text>a long-chain primary fatty alcohol + O2 = a long-chain fatty aldehyde + H2O2</text>
        <dbReference type="Rhea" id="RHEA:22756"/>
        <dbReference type="ChEBI" id="CHEBI:15379"/>
        <dbReference type="ChEBI" id="CHEBI:16240"/>
        <dbReference type="ChEBI" id="CHEBI:17176"/>
        <dbReference type="ChEBI" id="CHEBI:77396"/>
        <dbReference type="EC" id="1.1.3.20"/>
    </reaction>
</comment>
<proteinExistence type="inferred from homology"/>
<feature type="region of interest" description="Disordered" evidence="15">
    <location>
        <begin position="1"/>
        <end position="23"/>
    </location>
</feature>
<comment type="caution">
    <text evidence="17">The sequence shown here is derived from an EMBL/GenBank/DDBJ whole genome shotgun (WGS) entry which is preliminary data.</text>
</comment>
<evidence type="ECO:0000256" key="9">
    <source>
        <dbReference type="ARBA" id="ARBA00022989"/>
    </source>
</evidence>
<feature type="region of interest" description="Disordered" evidence="15">
    <location>
        <begin position="836"/>
        <end position="876"/>
    </location>
</feature>